<dbReference type="InterPro" id="IPR051156">
    <property type="entry name" value="Mito/Outer_Membr_Metalloprot"/>
</dbReference>
<dbReference type="InterPro" id="IPR001915">
    <property type="entry name" value="Peptidase_M48"/>
</dbReference>
<keyword evidence="4" id="KW-0378">Hydrolase</keyword>
<dbReference type="PANTHER" id="PTHR22726">
    <property type="entry name" value="METALLOENDOPEPTIDASE OMA1"/>
    <property type="match status" value="1"/>
</dbReference>
<dbReference type="AlphaFoldDB" id="A0A3A8APG1"/>
<gene>
    <name evidence="8" type="ORF">DEM25_007315</name>
</gene>
<feature type="domain" description="Peptidase M48" evidence="7">
    <location>
        <begin position="87"/>
        <end position="263"/>
    </location>
</feature>
<protein>
    <submittedName>
        <fullName evidence="8">Metalloprotease</fullName>
    </submittedName>
</protein>
<evidence type="ECO:0000256" key="1">
    <source>
        <dbReference type="ARBA" id="ARBA00001947"/>
    </source>
</evidence>
<name>A0A3A8APG1_9HYPH</name>
<keyword evidence="6 8" id="KW-0482">Metalloprotease</keyword>
<dbReference type="EMBL" id="QFWV02000004">
    <property type="protein sequence ID" value="RKF07581.1"/>
    <property type="molecule type" value="Genomic_DNA"/>
</dbReference>
<keyword evidence="3" id="KW-0479">Metal-binding</keyword>
<dbReference type="GO" id="GO:0051603">
    <property type="term" value="P:proteolysis involved in protein catabolic process"/>
    <property type="evidence" value="ECO:0007669"/>
    <property type="project" value="TreeGrafter"/>
</dbReference>
<evidence type="ECO:0000256" key="5">
    <source>
        <dbReference type="ARBA" id="ARBA00022833"/>
    </source>
</evidence>
<dbReference type="PANTHER" id="PTHR22726:SF1">
    <property type="entry name" value="METALLOENDOPEPTIDASE OMA1, MITOCHONDRIAL"/>
    <property type="match status" value="1"/>
</dbReference>
<sequence length="498" mass="52655">MRSVMRNWNGTSRRRARTVLAVAALFGLAGCTSLSNMGLDEDLAPSARPVIADNVRSGRLARIGAAQHPRILASYGGEYSDMRLERMVAGIVGRLVTVSDNPSQVYQISILDSPVINAFALPGGYLYVSRGLLAVANDSAELAAVIAHEMAHVTANHGVLRQQREAEAVLASRVVSEVLSDKAAGQRALARGKVALAQFSRNQELEADGIGIAAMGEAGFDPYAAADFQAAMSAFNAFNSGTDAQVNSLDFLSTHPSTPQRVALALGHARKFGARGVGDRNRQAYLAGIDGMLFGDSPDEGYVRGRTYAHADLGIAFEFPPGFDIENRPEAVLAARASDGAGIRFDGVEVPPRQSLTDYLASGWVEGLDPSTVRAVSINGLDGAAARARVGRWDFDVTVVRGGGQVYRILVAVPVGSGALDALAQNSRTGFRMLSAAEKASLKPLRIRIVRAGNGDTVESLSQTMLGTTDGPGFFRVLNGLEPGEAIVAGQYYKTVTH</sequence>
<comment type="caution">
    <text evidence="8">The sequence shown here is derived from an EMBL/GenBank/DDBJ whole genome shotgun (WGS) entry which is preliminary data.</text>
</comment>
<dbReference type="GO" id="GO:0016020">
    <property type="term" value="C:membrane"/>
    <property type="evidence" value="ECO:0007669"/>
    <property type="project" value="TreeGrafter"/>
</dbReference>
<proteinExistence type="predicted"/>
<comment type="cofactor">
    <cofactor evidence="1">
        <name>Zn(2+)</name>
        <dbReference type="ChEBI" id="CHEBI:29105"/>
    </cofactor>
</comment>
<evidence type="ECO:0000256" key="3">
    <source>
        <dbReference type="ARBA" id="ARBA00022723"/>
    </source>
</evidence>
<dbReference type="GO" id="GO:0046872">
    <property type="term" value="F:metal ion binding"/>
    <property type="evidence" value="ECO:0007669"/>
    <property type="project" value="UniProtKB-KW"/>
</dbReference>
<dbReference type="OrthoDB" id="9810445at2"/>
<evidence type="ECO:0000256" key="2">
    <source>
        <dbReference type="ARBA" id="ARBA00022670"/>
    </source>
</evidence>
<organism evidence="8 9">
    <name type="scientific">Oceaniradius stylonematis</name>
    <dbReference type="NCBI Taxonomy" id="2184161"/>
    <lineage>
        <taxon>Bacteria</taxon>
        <taxon>Pseudomonadati</taxon>
        <taxon>Pseudomonadota</taxon>
        <taxon>Alphaproteobacteria</taxon>
        <taxon>Hyphomicrobiales</taxon>
        <taxon>Ahrensiaceae</taxon>
        <taxon>Oceaniradius</taxon>
    </lineage>
</organism>
<dbReference type="GO" id="GO:0004222">
    <property type="term" value="F:metalloendopeptidase activity"/>
    <property type="evidence" value="ECO:0007669"/>
    <property type="project" value="InterPro"/>
</dbReference>
<evidence type="ECO:0000259" key="7">
    <source>
        <dbReference type="Pfam" id="PF01435"/>
    </source>
</evidence>
<evidence type="ECO:0000256" key="6">
    <source>
        <dbReference type="ARBA" id="ARBA00023049"/>
    </source>
</evidence>
<evidence type="ECO:0000313" key="9">
    <source>
        <dbReference type="Proteomes" id="UP000246132"/>
    </source>
</evidence>
<dbReference type="PROSITE" id="PS51257">
    <property type="entry name" value="PROKAR_LIPOPROTEIN"/>
    <property type="match status" value="1"/>
</dbReference>
<dbReference type="Gene3D" id="3.30.2010.10">
    <property type="entry name" value="Metalloproteases ('zincins'), catalytic domain"/>
    <property type="match status" value="1"/>
</dbReference>
<keyword evidence="2 8" id="KW-0645">Protease</keyword>
<evidence type="ECO:0000256" key="4">
    <source>
        <dbReference type="ARBA" id="ARBA00022801"/>
    </source>
</evidence>
<keyword evidence="5" id="KW-0862">Zinc</keyword>
<dbReference type="RefSeq" id="WP_109765616.1">
    <property type="nucleotide sequence ID" value="NZ_QFWV02000004.1"/>
</dbReference>
<dbReference type="Pfam" id="PF01435">
    <property type="entry name" value="Peptidase_M48"/>
    <property type="match status" value="1"/>
</dbReference>
<evidence type="ECO:0000313" key="8">
    <source>
        <dbReference type="EMBL" id="RKF07581.1"/>
    </source>
</evidence>
<reference evidence="8 9" key="1">
    <citation type="journal article" date="2018" name="Int. J. Syst. Bacteriol.">
        <title>Oceaniradius stylonemae gen. nov., sp. nov., isolated from a red alga, Stylonema cornu-cervi.</title>
        <authorList>
            <person name="Jeong S."/>
        </authorList>
    </citation>
    <scope>NUCLEOTIDE SEQUENCE [LARGE SCALE GENOMIC DNA]</scope>
    <source>
        <strain evidence="8 9">StC1</strain>
    </source>
</reference>
<accession>A0A3A8APG1</accession>
<keyword evidence="9" id="KW-1185">Reference proteome</keyword>
<dbReference type="CDD" id="cd07324">
    <property type="entry name" value="M48C_Oma1-like"/>
    <property type="match status" value="1"/>
</dbReference>
<dbReference type="Proteomes" id="UP000246132">
    <property type="component" value="Unassembled WGS sequence"/>
</dbReference>